<keyword evidence="2" id="KW-1185">Reference proteome</keyword>
<protein>
    <submittedName>
        <fullName evidence="1">Uncharacterized protein</fullName>
    </submittedName>
</protein>
<dbReference type="EMBL" id="LDJX01000003">
    <property type="protein sequence ID" value="KPM32286.1"/>
    <property type="molecule type" value="Genomic_DNA"/>
</dbReference>
<dbReference type="Proteomes" id="UP000050280">
    <property type="component" value="Unassembled WGS sequence"/>
</dbReference>
<sequence length="64" mass="7237">MHLEQVAIAKGAVISMLDIFDFQPEGFYLKHSYEPIGEIKGFPEGHRRVYFLKTIGLSISAIVQ</sequence>
<reference evidence="1 2" key="1">
    <citation type="submission" date="2015-09" db="EMBL/GenBank/DDBJ databases">
        <title>Genome sequence of the marine flavobacterium Croceitalea dokdonensis DOKDO 023 that contains proton- and sodium-pumping rhodopsins.</title>
        <authorList>
            <person name="Kwon S.-K."/>
            <person name="Lee H.K."/>
            <person name="Kwak M.-J."/>
            <person name="Kim J.F."/>
        </authorList>
    </citation>
    <scope>NUCLEOTIDE SEQUENCE [LARGE SCALE GENOMIC DNA]</scope>
    <source>
        <strain evidence="1 2">DOKDO 023</strain>
    </source>
</reference>
<dbReference type="STRING" id="1300341.I595_1936"/>
<comment type="caution">
    <text evidence="1">The sequence shown here is derived from an EMBL/GenBank/DDBJ whole genome shotgun (WGS) entry which is preliminary data.</text>
</comment>
<gene>
    <name evidence="1" type="ORF">I595_1936</name>
</gene>
<accession>A0A0P7B072</accession>
<dbReference type="Gene3D" id="3.40.630.30">
    <property type="match status" value="1"/>
</dbReference>
<organism evidence="1 2">
    <name type="scientific">Croceitalea dokdonensis DOKDO 023</name>
    <dbReference type="NCBI Taxonomy" id="1300341"/>
    <lineage>
        <taxon>Bacteria</taxon>
        <taxon>Pseudomonadati</taxon>
        <taxon>Bacteroidota</taxon>
        <taxon>Flavobacteriia</taxon>
        <taxon>Flavobacteriales</taxon>
        <taxon>Flavobacteriaceae</taxon>
        <taxon>Croceitalea</taxon>
    </lineage>
</organism>
<dbReference type="SUPFAM" id="SSF55729">
    <property type="entry name" value="Acyl-CoA N-acyltransferases (Nat)"/>
    <property type="match status" value="1"/>
</dbReference>
<name>A0A0P7B072_9FLAO</name>
<dbReference type="InterPro" id="IPR016181">
    <property type="entry name" value="Acyl_CoA_acyltransferase"/>
</dbReference>
<dbReference type="AlphaFoldDB" id="A0A0P7B072"/>
<evidence type="ECO:0000313" key="1">
    <source>
        <dbReference type="EMBL" id="KPM32286.1"/>
    </source>
</evidence>
<evidence type="ECO:0000313" key="2">
    <source>
        <dbReference type="Proteomes" id="UP000050280"/>
    </source>
</evidence>
<proteinExistence type="predicted"/>